<accession>A0A5J4VVQ5</accession>
<evidence type="ECO:0000313" key="1">
    <source>
        <dbReference type="EMBL" id="KAA6386246.1"/>
    </source>
</evidence>
<gene>
    <name evidence="1" type="ORF">EZS28_018227</name>
</gene>
<evidence type="ECO:0000313" key="2">
    <source>
        <dbReference type="Proteomes" id="UP000324800"/>
    </source>
</evidence>
<protein>
    <submittedName>
        <fullName evidence="1">Uncharacterized protein</fullName>
    </submittedName>
</protein>
<dbReference type="AlphaFoldDB" id="A0A5J4VVQ5"/>
<comment type="caution">
    <text evidence="1">The sequence shown here is derived from an EMBL/GenBank/DDBJ whole genome shotgun (WGS) entry which is preliminary data.</text>
</comment>
<name>A0A5J4VVQ5_9EUKA</name>
<dbReference type="Proteomes" id="UP000324800">
    <property type="component" value="Unassembled WGS sequence"/>
</dbReference>
<dbReference type="EMBL" id="SNRW01004889">
    <property type="protein sequence ID" value="KAA6386246.1"/>
    <property type="molecule type" value="Genomic_DNA"/>
</dbReference>
<reference evidence="1 2" key="1">
    <citation type="submission" date="2019-03" db="EMBL/GenBank/DDBJ databases">
        <title>Single cell metagenomics reveals metabolic interactions within the superorganism composed of flagellate Streblomastix strix and complex community of Bacteroidetes bacteria on its surface.</title>
        <authorList>
            <person name="Treitli S.C."/>
            <person name="Kolisko M."/>
            <person name="Husnik F."/>
            <person name="Keeling P."/>
            <person name="Hampl V."/>
        </authorList>
    </citation>
    <scope>NUCLEOTIDE SEQUENCE [LARGE SCALE GENOMIC DNA]</scope>
    <source>
        <strain evidence="1">ST1C</strain>
    </source>
</reference>
<sequence>MVSLGTLKGQINKTRDIQGDLPLHDIIRRAINAYGATTTFLNCRASFSRTGLIQKPGTMRAEAHVIPGFFDHLIATRRDIINQEQLKLQHKKRGRKPTPFGFINEIEFNSLCNL</sequence>
<organism evidence="1 2">
    <name type="scientific">Streblomastix strix</name>
    <dbReference type="NCBI Taxonomy" id="222440"/>
    <lineage>
        <taxon>Eukaryota</taxon>
        <taxon>Metamonada</taxon>
        <taxon>Preaxostyla</taxon>
        <taxon>Oxymonadida</taxon>
        <taxon>Streblomastigidae</taxon>
        <taxon>Streblomastix</taxon>
    </lineage>
</organism>
<proteinExistence type="predicted"/>